<evidence type="ECO:0000256" key="1">
    <source>
        <dbReference type="SAM" id="SignalP"/>
    </source>
</evidence>
<dbReference type="Pfam" id="PF14344">
    <property type="entry name" value="DUF4397"/>
    <property type="match status" value="1"/>
</dbReference>
<dbReference type="EMBL" id="BIFS01000001">
    <property type="protein sequence ID" value="GCE17181.1"/>
    <property type="molecule type" value="Genomic_DNA"/>
</dbReference>
<dbReference type="Proteomes" id="UP000287188">
    <property type="component" value="Unassembled WGS sequence"/>
</dbReference>
<sequence>MKQKSFVDLLRIRVPLLLGVLILCLFMSANAFAVPVANASVRAAHAAPGAGNVDVFVDGNKALTNFAYGTVSDYVSVPAGTHTLKVAPTGKGVGAAVITQSVNVTAGDFYTIAAVGTKATGFGLQAFTDDNSLGGAAAKVRVYHLSPNAGPVNVSVGGKQVITNLNYKNASGYLPVPAGTSTFNVTAVQAKATVPVQATLKAGTVNSVFAIGLYKQTPALQFVVKTVAGAKQPA</sequence>
<keyword evidence="4" id="KW-1185">Reference proteome</keyword>
<protein>
    <submittedName>
        <fullName evidence="3">Cell wall anchor</fullName>
    </submittedName>
</protein>
<comment type="caution">
    <text evidence="3">The sequence shown here is derived from an EMBL/GenBank/DDBJ whole genome shotgun (WGS) entry which is preliminary data.</text>
</comment>
<organism evidence="3 4">
    <name type="scientific">Dictyobacter kobayashii</name>
    <dbReference type="NCBI Taxonomy" id="2014872"/>
    <lineage>
        <taxon>Bacteria</taxon>
        <taxon>Bacillati</taxon>
        <taxon>Chloroflexota</taxon>
        <taxon>Ktedonobacteria</taxon>
        <taxon>Ktedonobacterales</taxon>
        <taxon>Dictyobacteraceae</taxon>
        <taxon>Dictyobacter</taxon>
    </lineage>
</organism>
<feature type="chain" id="PRO_5019586837" evidence="1">
    <location>
        <begin position="34"/>
        <end position="234"/>
    </location>
</feature>
<feature type="domain" description="DUF4397" evidence="2">
    <location>
        <begin position="39"/>
        <end position="154"/>
    </location>
</feature>
<dbReference type="InterPro" id="IPR025510">
    <property type="entry name" value="DUF4397"/>
</dbReference>
<dbReference type="RefSeq" id="WP_126548914.1">
    <property type="nucleotide sequence ID" value="NZ_BIFS01000001.1"/>
</dbReference>
<evidence type="ECO:0000259" key="2">
    <source>
        <dbReference type="Pfam" id="PF14344"/>
    </source>
</evidence>
<dbReference type="OrthoDB" id="9783299at2"/>
<proteinExistence type="predicted"/>
<name>A0A402ADL4_9CHLR</name>
<keyword evidence="1" id="KW-0732">Signal</keyword>
<dbReference type="AlphaFoldDB" id="A0A402ADL4"/>
<gene>
    <name evidence="3" type="ORF">KDK_09810</name>
</gene>
<reference evidence="4" key="1">
    <citation type="submission" date="2018-12" db="EMBL/GenBank/DDBJ databases">
        <title>Tengunoibacter tsumagoiensis gen. nov., sp. nov., Dictyobacter kobayashii sp. nov., D. alpinus sp. nov., and D. joshuensis sp. nov. and description of Dictyobacteraceae fam. nov. within the order Ktedonobacterales isolated from Tengu-no-mugimeshi.</title>
        <authorList>
            <person name="Wang C.M."/>
            <person name="Zheng Y."/>
            <person name="Sakai Y."/>
            <person name="Toyoda A."/>
            <person name="Minakuchi Y."/>
            <person name="Abe K."/>
            <person name="Yokota A."/>
            <person name="Yabe S."/>
        </authorList>
    </citation>
    <scope>NUCLEOTIDE SEQUENCE [LARGE SCALE GENOMIC DNA]</scope>
    <source>
        <strain evidence="4">Uno11</strain>
    </source>
</reference>
<accession>A0A402ADL4</accession>
<evidence type="ECO:0000313" key="4">
    <source>
        <dbReference type="Proteomes" id="UP000287188"/>
    </source>
</evidence>
<feature type="signal peptide" evidence="1">
    <location>
        <begin position="1"/>
        <end position="33"/>
    </location>
</feature>
<evidence type="ECO:0000313" key="3">
    <source>
        <dbReference type="EMBL" id="GCE17181.1"/>
    </source>
</evidence>